<sequence length="420" mass="48323">MRNVAFALGILSALIAAIMADISGCDYFDTVDLTNSHKFENGTYLYEDILIPKEKVGLYDYQILFNGDREPVPEHTRGCACQIKSCVRFCCDPQKLLVKGEGICEGNINLNYSSILNITMHDGAEVEKDVMEFIVQKHLPVPCNDHLMLNAAGNENHGWTLFENGTLVRHFDGEHLSKRDYCLQPIHRPNSQLLYELQPHHCLPPTEKTNAYIQTVSIFCLAIIIVVYLYLPNFKSIHGKCCTCYFTCLTASFLMIVVVSFGWVDKKYSLICFLIGYSGYYAIMATFLWLLLINYNLWKTFNNIGVGRRSRFMNYNIFVWSVAAIFLMITCLADFLYEVDENEEDPNMFIFKPGVGLYSCWINIYDVSAMIYFYGPILLLIVCNTTFFIKTAMRIFVQNKNNKRQLKKTECQHNLRNLTK</sequence>
<evidence type="ECO:0000256" key="3">
    <source>
        <dbReference type="ARBA" id="ARBA00022475"/>
    </source>
</evidence>
<dbReference type="GO" id="GO:0008528">
    <property type="term" value="F:G protein-coupled peptide receptor activity"/>
    <property type="evidence" value="ECO:0007669"/>
    <property type="project" value="TreeGrafter"/>
</dbReference>
<feature type="domain" description="G-protein coupled receptors family 2 profile 2" evidence="15">
    <location>
        <begin position="206"/>
        <end position="420"/>
    </location>
</feature>
<comment type="similarity">
    <text evidence="2">Belongs to the G-protein coupled receptor 2 family. Mth subfamily.</text>
</comment>
<evidence type="ECO:0000256" key="13">
    <source>
        <dbReference type="SAM" id="Phobius"/>
    </source>
</evidence>
<dbReference type="EMBL" id="CH940650">
    <property type="protein sequence ID" value="EDW66551.2"/>
    <property type="molecule type" value="Genomic_DNA"/>
</dbReference>
<evidence type="ECO:0000256" key="6">
    <source>
        <dbReference type="ARBA" id="ARBA00022989"/>
    </source>
</evidence>
<feature type="transmembrane region" description="Helical" evidence="13">
    <location>
        <begin position="313"/>
        <end position="337"/>
    </location>
</feature>
<dbReference type="InParanoid" id="B4LW46"/>
<evidence type="ECO:0000256" key="12">
    <source>
        <dbReference type="ARBA" id="ARBA00023224"/>
    </source>
</evidence>
<keyword evidence="12" id="KW-0807">Transducer</keyword>
<dbReference type="GO" id="GO:0007166">
    <property type="term" value="P:cell surface receptor signaling pathway"/>
    <property type="evidence" value="ECO:0007669"/>
    <property type="project" value="InterPro"/>
</dbReference>
<keyword evidence="5 14" id="KW-0732">Signal</keyword>
<gene>
    <name evidence="16" type="primary">Dvir\GJ23561</name>
    <name evidence="16" type="ORF">Dvir_GJ23561</name>
</gene>
<organism evidence="16 17">
    <name type="scientific">Drosophila virilis</name>
    <name type="common">Fruit fly</name>
    <dbReference type="NCBI Taxonomy" id="7244"/>
    <lineage>
        <taxon>Eukaryota</taxon>
        <taxon>Metazoa</taxon>
        <taxon>Ecdysozoa</taxon>
        <taxon>Arthropoda</taxon>
        <taxon>Hexapoda</taxon>
        <taxon>Insecta</taxon>
        <taxon>Pterygota</taxon>
        <taxon>Neoptera</taxon>
        <taxon>Endopterygota</taxon>
        <taxon>Diptera</taxon>
        <taxon>Brachycera</taxon>
        <taxon>Muscomorpha</taxon>
        <taxon>Ephydroidea</taxon>
        <taxon>Drosophilidae</taxon>
        <taxon>Drosophila</taxon>
    </lineage>
</organism>
<keyword evidence="4 13" id="KW-0812">Transmembrane</keyword>
<dbReference type="InterPro" id="IPR000832">
    <property type="entry name" value="GPCR_2_secretin-like"/>
</dbReference>
<evidence type="ECO:0000256" key="14">
    <source>
        <dbReference type="SAM" id="SignalP"/>
    </source>
</evidence>
<dbReference type="InterPro" id="IPR051384">
    <property type="entry name" value="Mth_GPCR"/>
</dbReference>
<keyword evidence="10" id="KW-0675">Receptor</keyword>
<dbReference type="CDD" id="cd15039">
    <property type="entry name" value="7tmB3_Methuselah-like"/>
    <property type="match status" value="1"/>
</dbReference>
<protein>
    <recommendedName>
        <fullName evidence="15">G-protein coupled receptors family 2 profile 2 domain-containing protein</fullName>
    </recommendedName>
</protein>
<keyword evidence="8 13" id="KW-0472">Membrane</keyword>
<dbReference type="Gene3D" id="2.170.180.11">
    <property type="entry name" value="Methuselah ectodomain, domain 2"/>
    <property type="match status" value="1"/>
</dbReference>
<evidence type="ECO:0000256" key="1">
    <source>
        <dbReference type="ARBA" id="ARBA00004651"/>
    </source>
</evidence>
<dbReference type="PANTHER" id="PTHR47154">
    <property type="entry name" value="G-PROTEIN COUPLED RECEPTOR MTH-RELATED"/>
    <property type="match status" value="1"/>
</dbReference>
<dbReference type="SUPFAM" id="SSF63877">
    <property type="entry name" value="Methuselah ectodomain"/>
    <property type="match status" value="1"/>
</dbReference>
<dbReference type="GO" id="GO:0005886">
    <property type="term" value="C:plasma membrane"/>
    <property type="evidence" value="ECO:0007669"/>
    <property type="project" value="UniProtKB-SubCell"/>
</dbReference>
<dbReference type="InterPro" id="IPR036272">
    <property type="entry name" value="Methuselah_N_sf"/>
</dbReference>
<evidence type="ECO:0000313" key="17">
    <source>
        <dbReference type="Proteomes" id="UP000008792"/>
    </source>
</evidence>
<evidence type="ECO:0000256" key="4">
    <source>
        <dbReference type="ARBA" id="ARBA00022692"/>
    </source>
</evidence>
<feature type="transmembrane region" description="Helical" evidence="13">
    <location>
        <begin position="371"/>
        <end position="397"/>
    </location>
</feature>
<dbReference type="InterPro" id="IPR044860">
    <property type="entry name" value="Methusela_ecto_dom_1"/>
</dbReference>
<dbReference type="AlphaFoldDB" id="B4LW46"/>
<evidence type="ECO:0000259" key="15">
    <source>
        <dbReference type="PROSITE" id="PS50261"/>
    </source>
</evidence>
<dbReference type="Proteomes" id="UP000008792">
    <property type="component" value="Unassembled WGS sequence"/>
</dbReference>
<dbReference type="Gene3D" id="2.30.160.11">
    <property type="match status" value="1"/>
</dbReference>
<dbReference type="CDD" id="cd00251">
    <property type="entry name" value="Mth_Ecto"/>
    <property type="match status" value="1"/>
</dbReference>
<comment type="subcellular location">
    <subcellularLocation>
        <location evidence="1">Cell membrane</location>
        <topology evidence="1">Multi-pass membrane protein</topology>
    </subcellularLocation>
</comment>
<keyword evidence="11" id="KW-0325">Glycoprotein</keyword>
<dbReference type="eggNOG" id="KOG4193">
    <property type="taxonomic scope" value="Eukaryota"/>
</dbReference>
<keyword evidence="9" id="KW-1015">Disulfide bond</keyword>
<dbReference type="InterPro" id="IPR023311">
    <property type="entry name" value="Methusela_ecto_dom_2"/>
</dbReference>
<reference evidence="16 17" key="1">
    <citation type="journal article" date="2007" name="Nature">
        <title>Evolution of genes and genomes on the Drosophila phylogeny.</title>
        <authorList>
            <consortium name="Drosophila 12 Genomes Consortium"/>
            <person name="Clark A.G."/>
            <person name="Eisen M.B."/>
            <person name="Smith D.R."/>
            <person name="Bergman C.M."/>
            <person name="Oliver B."/>
            <person name="Markow T.A."/>
            <person name="Kaufman T.C."/>
            <person name="Kellis M."/>
            <person name="Gelbart W."/>
            <person name="Iyer V.N."/>
            <person name="Pollard D.A."/>
            <person name="Sackton T.B."/>
            <person name="Larracuente A.M."/>
            <person name="Singh N.D."/>
            <person name="Abad J.P."/>
            <person name="Abt D.N."/>
            <person name="Adryan B."/>
            <person name="Aguade M."/>
            <person name="Akashi H."/>
            <person name="Anderson W.W."/>
            <person name="Aquadro C.F."/>
            <person name="Ardell D.H."/>
            <person name="Arguello R."/>
            <person name="Artieri C.G."/>
            <person name="Barbash D.A."/>
            <person name="Barker D."/>
            <person name="Barsanti P."/>
            <person name="Batterham P."/>
            <person name="Batzoglou S."/>
            <person name="Begun D."/>
            <person name="Bhutkar A."/>
            <person name="Blanco E."/>
            <person name="Bosak S.A."/>
            <person name="Bradley R.K."/>
            <person name="Brand A.D."/>
            <person name="Brent M.R."/>
            <person name="Brooks A.N."/>
            <person name="Brown R.H."/>
            <person name="Butlin R.K."/>
            <person name="Caggese C."/>
            <person name="Calvi B.R."/>
            <person name="Bernardo de Carvalho A."/>
            <person name="Caspi A."/>
            <person name="Castrezana S."/>
            <person name="Celniker S.E."/>
            <person name="Chang J.L."/>
            <person name="Chapple C."/>
            <person name="Chatterji S."/>
            <person name="Chinwalla A."/>
            <person name="Civetta A."/>
            <person name="Clifton S.W."/>
            <person name="Comeron J.M."/>
            <person name="Costello J.C."/>
            <person name="Coyne J.A."/>
            <person name="Daub J."/>
            <person name="David R.G."/>
            <person name="Delcher A.L."/>
            <person name="Delehaunty K."/>
            <person name="Do C.B."/>
            <person name="Ebling H."/>
            <person name="Edwards K."/>
            <person name="Eickbush T."/>
            <person name="Evans J.D."/>
            <person name="Filipski A."/>
            <person name="Findeiss S."/>
            <person name="Freyhult E."/>
            <person name="Fulton L."/>
            <person name="Fulton R."/>
            <person name="Garcia A.C."/>
            <person name="Gardiner A."/>
            <person name="Garfield D.A."/>
            <person name="Garvin B.E."/>
            <person name="Gibson G."/>
            <person name="Gilbert D."/>
            <person name="Gnerre S."/>
            <person name="Godfrey J."/>
            <person name="Good R."/>
            <person name="Gotea V."/>
            <person name="Gravely B."/>
            <person name="Greenberg A.J."/>
            <person name="Griffiths-Jones S."/>
            <person name="Gross S."/>
            <person name="Guigo R."/>
            <person name="Gustafson E.A."/>
            <person name="Haerty W."/>
            <person name="Hahn M.W."/>
            <person name="Halligan D.L."/>
            <person name="Halpern A.L."/>
            <person name="Halter G.M."/>
            <person name="Han M.V."/>
            <person name="Heger A."/>
            <person name="Hillier L."/>
            <person name="Hinrichs A.S."/>
            <person name="Holmes I."/>
            <person name="Hoskins R.A."/>
            <person name="Hubisz M.J."/>
            <person name="Hultmark D."/>
            <person name="Huntley M.A."/>
            <person name="Jaffe D.B."/>
            <person name="Jagadeeshan S."/>
            <person name="Jeck W.R."/>
            <person name="Johnson J."/>
            <person name="Jones C.D."/>
            <person name="Jordan W.C."/>
            <person name="Karpen G.H."/>
            <person name="Kataoka E."/>
            <person name="Keightley P.D."/>
            <person name="Kheradpour P."/>
            <person name="Kirkness E.F."/>
            <person name="Koerich L.B."/>
            <person name="Kristiansen K."/>
            <person name="Kudrna D."/>
            <person name="Kulathinal R.J."/>
            <person name="Kumar S."/>
            <person name="Kwok R."/>
            <person name="Lander E."/>
            <person name="Langley C.H."/>
            <person name="Lapoint R."/>
            <person name="Lazzaro B.P."/>
            <person name="Lee S.J."/>
            <person name="Levesque L."/>
            <person name="Li R."/>
            <person name="Lin C.F."/>
            <person name="Lin M.F."/>
            <person name="Lindblad-Toh K."/>
            <person name="Llopart A."/>
            <person name="Long M."/>
            <person name="Low L."/>
            <person name="Lozovsky E."/>
            <person name="Lu J."/>
            <person name="Luo M."/>
            <person name="Machado C.A."/>
            <person name="Makalowski W."/>
            <person name="Marzo M."/>
            <person name="Matsuda M."/>
            <person name="Matzkin L."/>
            <person name="McAllister B."/>
            <person name="McBride C.S."/>
            <person name="McKernan B."/>
            <person name="McKernan K."/>
            <person name="Mendez-Lago M."/>
            <person name="Minx P."/>
            <person name="Mollenhauer M.U."/>
            <person name="Montooth K."/>
            <person name="Mount S.M."/>
            <person name="Mu X."/>
            <person name="Myers E."/>
            <person name="Negre B."/>
            <person name="Newfeld S."/>
            <person name="Nielsen R."/>
            <person name="Noor M.A."/>
            <person name="O'Grady P."/>
            <person name="Pachter L."/>
            <person name="Papaceit M."/>
            <person name="Parisi M.J."/>
            <person name="Parisi M."/>
            <person name="Parts L."/>
            <person name="Pedersen J.S."/>
            <person name="Pesole G."/>
            <person name="Phillippy A.M."/>
            <person name="Ponting C.P."/>
            <person name="Pop M."/>
            <person name="Porcelli D."/>
            <person name="Powell J.R."/>
            <person name="Prohaska S."/>
            <person name="Pruitt K."/>
            <person name="Puig M."/>
            <person name="Quesneville H."/>
            <person name="Ram K.R."/>
            <person name="Rand D."/>
            <person name="Rasmussen M.D."/>
            <person name="Reed L.K."/>
            <person name="Reenan R."/>
            <person name="Reily A."/>
            <person name="Remington K.A."/>
            <person name="Rieger T.T."/>
            <person name="Ritchie M.G."/>
            <person name="Robin C."/>
            <person name="Rogers Y.H."/>
            <person name="Rohde C."/>
            <person name="Rozas J."/>
            <person name="Rubenfield M.J."/>
            <person name="Ruiz A."/>
            <person name="Russo S."/>
            <person name="Salzberg S.L."/>
            <person name="Sanchez-Gracia A."/>
            <person name="Saranga D.J."/>
            <person name="Sato H."/>
            <person name="Schaeffer S.W."/>
            <person name="Schatz M.C."/>
            <person name="Schlenke T."/>
            <person name="Schwartz R."/>
            <person name="Segarra C."/>
            <person name="Singh R.S."/>
            <person name="Sirot L."/>
            <person name="Sirota M."/>
            <person name="Sisneros N.B."/>
            <person name="Smith C.D."/>
            <person name="Smith T.F."/>
            <person name="Spieth J."/>
            <person name="Stage D.E."/>
            <person name="Stark A."/>
            <person name="Stephan W."/>
            <person name="Strausberg R.L."/>
            <person name="Strempel S."/>
            <person name="Sturgill D."/>
            <person name="Sutton G."/>
            <person name="Sutton G.G."/>
            <person name="Tao W."/>
            <person name="Teichmann S."/>
            <person name="Tobari Y.N."/>
            <person name="Tomimura Y."/>
            <person name="Tsolas J.M."/>
            <person name="Valente V.L."/>
            <person name="Venter E."/>
            <person name="Venter J.C."/>
            <person name="Vicario S."/>
            <person name="Vieira F.G."/>
            <person name="Vilella A.J."/>
            <person name="Villasante A."/>
            <person name="Walenz B."/>
            <person name="Wang J."/>
            <person name="Wasserman M."/>
            <person name="Watts T."/>
            <person name="Wilson D."/>
            <person name="Wilson R.K."/>
            <person name="Wing R.A."/>
            <person name="Wolfner M.F."/>
            <person name="Wong A."/>
            <person name="Wong G.K."/>
            <person name="Wu C.I."/>
            <person name="Wu G."/>
            <person name="Yamamoto D."/>
            <person name="Yang H.P."/>
            <person name="Yang S.P."/>
            <person name="Yorke J.A."/>
            <person name="Yoshida K."/>
            <person name="Zdobnov E."/>
            <person name="Zhang P."/>
            <person name="Zhang Y."/>
            <person name="Zimin A.V."/>
            <person name="Baldwin J."/>
            <person name="Abdouelleil A."/>
            <person name="Abdulkadir J."/>
            <person name="Abebe A."/>
            <person name="Abera B."/>
            <person name="Abreu J."/>
            <person name="Acer S.C."/>
            <person name="Aftuck L."/>
            <person name="Alexander A."/>
            <person name="An P."/>
            <person name="Anderson E."/>
            <person name="Anderson S."/>
            <person name="Arachi H."/>
            <person name="Azer M."/>
            <person name="Bachantsang P."/>
            <person name="Barry A."/>
            <person name="Bayul T."/>
            <person name="Berlin A."/>
            <person name="Bessette D."/>
            <person name="Bloom T."/>
            <person name="Blye J."/>
            <person name="Boguslavskiy L."/>
            <person name="Bonnet C."/>
            <person name="Boukhgalter B."/>
            <person name="Bourzgui I."/>
            <person name="Brown A."/>
            <person name="Cahill P."/>
            <person name="Channer S."/>
            <person name="Cheshatsang Y."/>
            <person name="Chuda L."/>
            <person name="Citroen M."/>
            <person name="Collymore A."/>
            <person name="Cooke P."/>
            <person name="Costello M."/>
            <person name="D'Aco K."/>
            <person name="Daza R."/>
            <person name="De Haan G."/>
            <person name="DeGray S."/>
            <person name="DeMaso C."/>
            <person name="Dhargay N."/>
            <person name="Dooley K."/>
            <person name="Dooley E."/>
            <person name="Doricent M."/>
            <person name="Dorje P."/>
            <person name="Dorjee K."/>
            <person name="Dupes A."/>
            <person name="Elong R."/>
            <person name="Falk J."/>
            <person name="Farina A."/>
            <person name="Faro S."/>
            <person name="Ferguson D."/>
            <person name="Fisher S."/>
            <person name="Foley C.D."/>
            <person name="Franke A."/>
            <person name="Friedrich D."/>
            <person name="Gadbois L."/>
            <person name="Gearin G."/>
            <person name="Gearin C.R."/>
            <person name="Giannoukos G."/>
            <person name="Goode T."/>
            <person name="Graham J."/>
            <person name="Grandbois E."/>
            <person name="Grewal S."/>
            <person name="Gyaltsen K."/>
            <person name="Hafez N."/>
            <person name="Hagos B."/>
            <person name="Hall J."/>
            <person name="Henson C."/>
            <person name="Hollinger A."/>
            <person name="Honan T."/>
            <person name="Huard M.D."/>
            <person name="Hughes L."/>
            <person name="Hurhula B."/>
            <person name="Husby M.E."/>
            <person name="Kamat A."/>
            <person name="Kanga B."/>
            <person name="Kashin S."/>
            <person name="Khazanovich D."/>
            <person name="Kisner P."/>
            <person name="Lance K."/>
            <person name="Lara M."/>
            <person name="Lee W."/>
            <person name="Lennon N."/>
            <person name="Letendre F."/>
            <person name="LeVine R."/>
            <person name="Lipovsky A."/>
            <person name="Liu X."/>
            <person name="Liu J."/>
            <person name="Liu S."/>
            <person name="Lokyitsang T."/>
            <person name="Lokyitsang Y."/>
            <person name="Lubonja R."/>
            <person name="Lui A."/>
            <person name="MacDonald P."/>
            <person name="Magnisalis V."/>
            <person name="Maru K."/>
            <person name="Matthews C."/>
            <person name="McCusker W."/>
            <person name="McDonough S."/>
            <person name="Mehta T."/>
            <person name="Meldrim J."/>
            <person name="Meneus L."/>
            <person name="Mihai O."/>
            <person name="Mihalev A."/>
            <person name="Mihova T."/>
            <person name="Mittelman R."/>
            <person name="Mlenga V."/>
            <person name="Montmayeur A."/>
            <person name="Mulrain L."/>
            <person name="Navidi A."/>
            <person name="Naylor J."/>
            <person name="Negash T."/>
            <person name="Nguyen T."/>
            <person name="Nguyen N."/>
            <person name="Nicol R."/>
            <person name="Norbu C."/>
            <person name="Norbu N."/>
            <person name="Novod N."/>
            <person name="O'Neill B."/>
            <person name="Osman S."/>
            <person name="Markiewicz E."/>
            <person name="Oyono O.L."/>
            <person name="Patti C."/>
            <person name="Phunkhang P."/>
            <person name="Pierre F."/>
            <person name="Priest M."/>
            <person name="Raghuraman S."/>
            <person name="Rege F."/>
            <person name="Reyes R."/>
            <person name="Rise C."/>
            <person name="Rogov P."/>
            <person name="Ross K."/>
            <person name="Ryan E."/>
            <person name="Settipalli S."/>
            <person name="Shea T."/>
            <person name="Sherpa N."/>
            <person name="Shi L."/>
            <person name="Shih D."/>
            <person name="Sparrow T."/>
            <person name="Spaulding J."/>
            <person name="Stalker J."/>
            <person name="Stange-Thomann N."/>
            <person name="Stavropoulos S."/>
            <person name="Stone C."/>
            <person name="Strader C."/>
            <person name="Tesfaye S."/>
            <person name="Thomson T."/>
            <person name="Thoulutsang Y."/>
            <person name="Thoulutsang D."/>
            <person name="Topham K."/>
            <person name="Topping I."/>
            <person name="Tsamla T."/>
            <person name="Vassiliev H."/>
            <person name="Vo A."/>
            <person name="Wangchuk T."/>
            <person name="Wangdi T."/>
            <person name="Weiand M."/>
            <person name="Wilkinson J."/>
            <person name="Wilson A."/>
            <person name="Yadav S."/>
            <person name="Young G."/>
            <person name="Yu Q."/>
            <person name="Zembek L."/>
            <person name="Zhong D."/>
            <person name="Zimmer A."/>
            <person name="Zwirko Z."/>
            <person name="Jaffe D.B."/>
            <person name="Alvarez P."/>
            <person name="Brockman W."/>
            <person name="Butler J."/>
            <person name="Chin C."/>
            <person name="Gnerre S."/>
            <person name="Grabherr M."/>
            <person name="Kleber M."/>
            <person name="Mauceli E."/>
            <person name="MacCallum I."/>
        </authorList>
    </citation>
    <scope>NUCLEOTIDE SEQUENCE [LARGE SCALE GENOMIC DNA]</scope>
    <source>
        <strain evidence="17">Tucson 15010-1051.87</strain>
    </source>
</reference>
<accession>B4LW46</accession>
<keyword evidence="3" id="KW-1003">Cell membrane</keyword>
<evidence type="ECO:0000256" key="8">
    <source>
        <dbReference type="ARBA" id="ARBA00023136"/>
    </source>
</evidence>
<evidence type="ECO:0000256" key="11">
    <source>
        <dbReference type="ARBA" id="ARBA00023180"/>
    </source>
</evidence>
<keyword evidence="17" id="KW-1185">Reference proteome</keyword>
<dbReference type="InterPro" id="IPR010596">
    <property type="entry name" value="Methuselah_N_dom"/>
</dbReference>
<proteinExistence type="inferred from homology"/>
<evidence type="ECO:0000313" key="16">
    <source>
        <dbReference type="EMBL" id="EDW66551.2"/>
    </source>
</evidence>
<dbReference type="HOGENOM" id="CLU_002753_3_0_1"/>
<name>B4LW46_DROVI</name>
<feature type="chain" id="PRO_5006457470" description="G-protein coupled receptors family 2 profile 2 domain-containing protein" evidence="14">
    <location>
        <begin position="21"/>
        <end position="420"/>
    </location>
</feature>
<dbReference type="PROSITE" id="PS50261">
    <property type="entry name" value="G_PROTEIN_RECEP_F2_4"/>
    <property type="match status" value="1"/>
</dbReference>
<evidence type="ECO:0000256" key="7">
    <source>
        <dbReference type="ARBA" id="ARBA00023040"/>
    </source>
</evidence>
<feature type="transmembrane region" description="Helical" evidence="13">
    <location>
        <begin position="243"/>
        <end position="262"/>
    </location>
</feature>
<feature type="signal peptide" evidence="14">
    <location>
        <begin position="1"/>
        <end position="20"/>
    </location>
</feature>
<dbReference type="Pfam" id="PF06652">
    <property type="entry name" value="Methuselah_N"/>
    <property type="match status" value="1"/>
</dbReference>
<dbReference type="STRING" id="7244.B4LW46"/>
<dbReference type="PANTHER" id="PTHR47154:SF2">
    <property type="entry name" value="G-PROTEIN COUPLED RECEPTOR MTH-RELATED"/>
    <property type="match status" value="1"/>
</dbReference>
<dbReference type="Pfam" id="PF00002">
    <property type="entry name" value="7tm_2"/>
    <property type="match status" value="1"/>
</dbReference>
<dbReference type="SMR" id="B4LW46"/>
<feature type="transmembrane region" description="Helical" evidence="13">
    <location>
        <begin position="268"/>
        <end position="292"/>
    </location>
</feature>
<keyword evidence="6 13" id="KW-1133">Transmembrane helix</keyword>
<evidence type="ECO:0000256" key="10">
    <source>
        <dbReference type="ARBA" id="ARBA00023170"/>
    </source>
</evidence>
<dbReference type="Gene3D" id="1.20.1070.10">
    <property type="entry name" value="Rhodopsin 7-helix transmembrane proteins"/>
    <property type="match status" value="1"/>
</dbReference>
<dbReference type="OrthoDB" id="6134459at2759"/>
<keyword evidence="7" id="KW-0297">G-protein coupled receptor</keyword>
<dbReference type="InterPro" id="IPR017981">
    <property type="entry name" value="GPCR_2-like_7TM"/>
</dbReference>
<evidence type="ECO:0000256" key="5">
    <source>
        <dbReference type="ARBA" id="ARBA00022729"/>
    </source>
</evidence>
<evidence type="ECO:0000256" key="9">
    <source>
        <dbReference type="ARBA" id="ARBA00023157"/>
    </source>
</evidence>
<feature type="transmembrane region" description="Helical" evidence="13">
    <location>
        <begin position="211"/>
        <end position="231"/>
    </location>
</feature>
<evidence type="ECO:0000256" key="2">
    <source>
        <dbReference type="ARBA" id="ARBA00008979"/>
    </source>
</evidence>